<dbReference type="InterPro" id="IPR005055">
    <property type="entry name" value="A10/PebIII"/>
</dbReference>
<accession>A0A385IUP8</accession>
<name>A0A385IUP8_9HEMI</name>
<feature type="chain" id="PRO_5017196744" evidence="1">
    <location>
        <begin position="22"/>
        <end position="115"/>
    </location>
</feature>
<dbReference type="AlphaFoldDB" id="A0A385IUP8"/>
<dbReference type="EMBL" id="MH230212">
    <property type="protein sequence ID" value="AXY87871.1"/>
    <property type="molecule type" value="mRNA"/>
</dbReference>
<dbReference type="PANTHER" id="PTHR11257:SF13">
    <property type="entry name" value="GEO07322P1"/>
    <property type="match status" value="1"/>
</dbReference>
<sequence>MLKKLLFICVICVSIIMCKTAIEVYSVPYLRVTYKEVVTNKRHLTQYVRCFTNKGTCPPQAIYIKRILPEIIKTNCSKCDPHLNEVFTHSMSMMKEKQPAEWSKIMEKYNDTRHD</sequence>
<dbReference type="PANTHER" id="PTHR11257">
    <property type="entry name" value="CHEMOSENSORY PROTEIN-RELATED"/>
    <property type="match status" value="1"/>
</dbReference>
<dbReference type="SUPFAM" id="SSF100910">
    <property type="entry name" value="Chemosensory protein Csp2"/>
    <property type="match status" value="1"/>
</dbReference>
<organism evidence="2">
    <name type="scientific">Subpsaltria yangi</name>
    <dbReference type="NCBI Taxonomy" id="1195109"/>
    <lineage>
        <taxon>Eukaryota</taxon>
        <taxon>Metazoa</taxon>
        <taxon>Ecdysozoa</taxon>
        <taxon>Arthropoda</taxon>
        <taxon>Hexapoda</taxon>
        <taxon>Insecta</taxon>
        <taxon>Pterygota</taxon>
        <taxon>Neoptera</taxon>
        <taxon>Paraneoptera</taxon>
        <taxon>Hemiptera</taxon>
        <taxon>Auchenorrhyncha</taxon>
        <taxon>Cicadoidea</taxon>
        <taxon>Cicadidae</taxon>
        <taxon>Tibicininae</taxon>
        <taxon>Tibicinini</taxon>
        <taxon>Subpsaltria</taxon>
    </lineage>
</organism>
<evidence type="ECO:0000256" key="1">
    <source>
        <dbReference type="SAM" id="SignalP"/>
    </source>
</evidence>
<protein>
    <submittedName>
        <fullName evidence="2">Chemosensory protein 2</fullName>
    </submittedName>
</protein>
<dbReference type="Gene3D" id="1.10.2080.10">
    <property type="entry name" value="Insect odorant-binding protein A10/Ejaculatory bulb-specific protein 3"/>
    <property type="match status" value="1"/>
</dbReference>
<dbReference type="InterPro" id="IPR036682">
    <property type="entry name" value="OS_D_A10/PebIII_sf"/>
</dbReference>
<dbReference type="Pfam" id="PF03392">
    <property type="entry name" value="OS-D"/>
    <property type="match status" value="1"/>
</dbReference>
<keyword evidence="1" id="KW-0732">Signal</keyword>
<feature type="signal peptide" evidence="1">
    <location>
        <begin position="1"/>
        <end position="21"/>
    </location>
</feature>
<proteinExistence type="evidence at transcript level"/>
<reference evidence="2" key="1">
    <citation type="journal article" date="2018" name="Comp. Biochem. Physiol. Part D Genomics Proteomics">
        <title>Identification of candidate olfactory genes in cicada Subpsaltria yangi by antennal transcriptome analysis.</title>
        <authorList>
            <person name="Qi M."/>
            <person name="Wei S."/>
            <person name="Wei C."/>
        </authorList>
    </citation>
    <scope>NUCLEOTIDE SEQUENCE</scope>
</reference>
<evidence type="ECO:0000313" key="2">
    <source>
        <dbReference type="EMBL" id="AXY87871.1"/>
    </source>
</evidence>